<evidence type="ECO:0000256" key="1">
    <source>
        <dbReference type="SAM" id="SignalP"/>
    </source>
</evidence>
<feature type="chain" id="PRO_5001516435" evidence="1">
    <location>
        <begin position="26"/>
        <end position="133"/>
    </location>
</feature>
<keyword evidence="1" id="KW-0732">Signal</keyword>
<dbReference type="InterPro" id="IPR036084">
    <property type="entry name" value="Ser_inhib-like_sf"/>
</dbReference>
<protein>
    <submittedName>
        <fullName evidence="2">Putative tick til 3</fullName>
    </submittedName>
</protein>
<dbReference type="EMBL" id="GBBL01000765">
    <property type="protein sequence ID" value="JAC26555.1"/>
    <property type="molecule type" value="mRNA"/>
</dbReference>
<name>A0A023G101_AMBPA</name>
<accession>A0A023G101</accession>
<organism evidence="2">
    <name type="scientific">Amblyomma parvum</name>
    <name type="common">South American tick</name>
    <dbReference type="NCBI Taxonomy" id="251391"/>
    <lineage>
        <taxon>Eukaryota</taxon>
        <taxon>Metazoa</taxon>
        <taxon>Ecdysozoa</taxon>
        <taxon>Arthropoda</taxon>
        <taxon>Chelicerata</taxon>
        <taxon>Arachnida</taxon>
        <taxon>Acari</taxon>
        <taxon>Parasitiformes</taxon>
        <taxon>Ixodida</taxon>
        <taxon>Ixodoidea</taxon>
        <taxon>Ixodidae</taxon>
        <taxon>Amblyomminae</taxon>
        <taxon>Amblyomma</taxon>
    </lineage>
</organism>
<dbReference type="Gene3D" id="2.10.25.10">
    <property type="entry name" value="Laminin"/>
    <property type="match status" value="1"/>
</dbReference>
<dbReference type="AlphaFoldDB" id="A0A023G101"/>
<sequence length="133" mass="14915">MAKLASIGLLALLSVLWVLFLQVTAQQGSGAAFAPAGGKEVDRPYSRPFTLGCPPGETLLRCRRRVCCEWKCGASGLRRACPIRVFIGCFCKPGYHRNRRNKCVAGLRCKRLPWNPYDYEYLTPKRRLGYAGF</sequence>
<feature type="signal peptide" evidence="1">
    <location>
        <begin position="1"/>
        <end position="25"/>
    </location>
</feature>
<dbReference type="SUPFAM" id="SSF57567">
    <property type="entry name" value="Serine protease inhibitors"/>
    <property type="match status" value="1"/>
</dbReference>
<reference evidence="2" key="1">
    <citation type="submission" date="2014-03" db="EMBL/GenBank/DDBJ databases">
        <title>The sialotranscriptome of Amblyomma triste, Amblyomma parvum and Amblyomma cajennense ticks, uncovered by 454-based RNA-seq.</title>
        <authorList>
            <person name="Garcia G.R."/>
            <person name="Gardinassi L.G."/>
            <person name="Ribeiro J.M."/>
            <person name="Anatrielo E."/>
            <person name="Ferreira B.R."/>
            <person name="Moreira H.N."/>
            <person name="Mafra C."/>
            <person name="Olegario M.M."/>
            <person name="Szabo P.J."/>
            <person name="Miranda-Santos I.K."/>
            <person name="Maruyama S.R."/>
        </authorList>
    </citation>
    <scope>NUCLEOTIDE SEQUENCE</scope>
    <source>
        <strain evidence="2">Araguapaz</strain>
        <tissue evidence="2">Salivary glands</tissue>
    </source>
</reference>
<dbReference type="CDD" id="cd19941">
    <property type="entry name" value="TIL"/>
    <property type="match status" value="1"/>
</dbReference>
<evidence type="ECO:0000313" key="2">
    <source>
        <dbReference type="EMBL" id="JAC26555.1"/>
    </source>
</evidence>
<proteinExistence type="evidence at transcript level"/>